<reference evidence="2" key="1">
    <citation type="journal article" date="2019" name="Int. J. Syst. Evol. Microbiol.">
        <title>The Global Catalogue of Microorganisms (GCM) 10K type strain sequencing project: providing services to taxonomists for standard genome sequencing and annotation.</title>
        <authorList>
            <consortium name="The Broad Institute Genomics Platform"/>
            <consortium name="The Broad Institute Genome Sequencing Center for Infectious Disease"/>
            <person name="Wu L."/>
            <person name="Ma J."/>
        </authorList>
    </citation>
    <scope>NUCLEOTIDE SEQUENCE [LARGE SCALE GENOMIC DNA]</scope>
    <source>
        <strain evidence="2">JCM 18053</strain>
    </source>
</reference>
<keyword evidence="2" id="KW-1185">Reference proteome</keyword>
<organism evidence="1 2">
    <name type="scientific">Prosthecobacter algae</name>
    <dbReference type="NCBI Taxonomy" id="1144682"/>
    <lineage>
        <taxon>Bacteria</taxon>
        <taxon>Pseudomonadati</taxon>
        <taxon>Verrucomicrobiota</taxon>
        <taxon>Verrucomicrobiia</taxon>
        <taxon>Verrucomicrobiales</taxon>
        <taxon>Verrucomicrobiaceae</taxon>
        <taxon>Prosthecobacter</taxon>
    </lineage>
</organism>
<name>A0ABP9NXA0_9BACT</name>
<proteinExistence type="predicted"/>
<evidence type="ECO:0000313" key="1">
    <source>
        <dbReference type="EMBL" id="GAA5135924.1"/>
    </source>
</evidence>
<dbReference type="Proteomes" id="UP001499852">
    <property type="component" value="Unassembled WGS sequence"/>
</dbReference>
<accession>A0ABP9NXA0</accession>
<comment type="caution">
    <text evidence="1">The sequence shown here is derived from an EMBL/GenBank/DDBJ whole genome shotgun (WGS) entry which is preliminary data.</text>
</comment>
<dbReference type="RefSeq" id="WP_345735277.1">
    <property type="nucleotide sequence ID" value="NZ_BAABIA010000002.1"/>
</dbReference>
<evidence type="ECO:0000313" key="2">
    <source>
        <dbReference type="Proteomes" id="UP001499852"/>
    </source>
</evidence>
<dbReference type="EMBL" id="BAABIA010000002">
    <property type="protein sequence ID" value="GAA5135924.1"/>
    <property type="molecule type" value="Genomic_DNA"/>
</dbReference>
<protein>
    <submittedName>
        <fullName evidence="1">Uncharacterized protein</fullName>
    </submittedName>
</protein>
<gene>
    <name evidence="1" type="ORF">GCM10023213_10070</name>
</gene>
<sequence>MCCFSGPVHEVKNTRIFARVGQRGHQAIVYQMGIQADQEVAMVLPIPVKAGEGEKAVTFHDLQGYPALFDDLHKAFPVPASTYSDTFGAAPAPAPGRGNLKVVSVGAFDASYVPGIADFTRLDERFRLPADVWPQLPGYPEFGFAVFKLKPGHSKIQPMAFTFPTARPAEIFFPTLHIHDGKIHEKERFDHTLYCKSTRHDLSKWEESPKLAVSFAKCGLTHGMLRPEQHVYRRSLHGLLVNGDIVVKAKQG</sequence>